<name>A0A0B5FP47_9BACT</name>
<evidence type="ECO:0000256" key="1">
    <source>
        <dbReference type="ARBA" id="ARBA00022490"/>
    </source>
</evidence>
<dbReference type="Pfam" id="PF01556">
    <property type="entry name" value="DnaJ_C"/>
    <property type="match status" value="1"/>
</dbReference>
<dbReference type="FunFam" id="1.10.287.110:FF:000031">
    <property type="entry name" value="Molecular chaperone DnaJ"/>
    <property type="match status" value="1"/>
</dbReference>
<dbReference type="InterPro" id="IPR002939">
    <property type="entry name" value="DnaJ_C"/>
</dbReference>
<evidence type="ECO:0000256" key="5">
    <source>
        <dbReference type="ARBA" id="ARBA00022771"/>
    </source>
</evidence>
<evidence type="ECO:0000256" key="7">
    <source>
        <dbReference type="ARBA" id="ARBA00023016"/>
    </source>
</evidence>
<dbReference type="Pfam" id="PF00226">
    <property type="entry name" value="DnaJ"/>
    <property type="match status" value="1"/>
</dbReference>
<proteinExistence type="predicted"/>
<dbReference type="SUPFAM" id="SSF46565">
    <property type="entry name" value="Chaperone J-domain"/>
    <property type="match status" value="1"/>
</dbReference>
<organism evidence="11 12">
    <name type="scientific">Geoalkalibacter subterraneus</name>
    <dbReference type="NCBI Taxonomy" id="483547"/>
    <lineage>
        <taxon>Bacteria</taxon>
        <taxon>Pseudomonadati</taxon>
        <taxon>Thermodesulfobacteriota</taxon>
        <taxon>Desulfuromonadia</taxon>
        <taxon>Desulfuromonadales</taxon>
        <taxon>Geoalkalibacteraceae</taxon>
        <taxon>Geoalkalibacter</taxon>
    </lineage>
</organism>
<gene>
    <name evidence="11" type="ORF">GSUB_03735</name>
</gene>
<feature type="compositionally biased region" description="Gly residues" evidence="9">
    <location>
        <begin position="181"/>
        <end position="190"/>
    </location>
</feature>
<keyword evidence="7" id="KW-0346">Stress response</keyword>
<dbReference type="EMBL" id="CP010311">
    <property type="protein sequence ID" value="AJF05850.1"/>
    <property type="molecule type" value="Genomic_DNA"/>
</dbReference>
<dbReference type="RefSeq" id="WP_040199247.1">
    <property type="nucleotide sequence ID" value="NZ_CP010311.1"/>
</dbReference>
<sequence length="300" mass="32988">MAKDYYGVLGLSKDASTDQIKKAYRKLALKYHPDKNPGDKKAEDRFKEITEAYAVLSDPEKKKQYDQFGESDFHQRYSKEDIFRGFDVGDIFREFGFGTEDIFSHLFGGGGAHPRGATYGGTPHGRRIKGQDYTLRMTLPLREAVQGGERQVTYRHDGQQQSLKVRVPPGVETGSRLRVPGKGGPAPAGGQAGDLFLEIEVAPDPVFSREGNNLLVQVEVPFSGACLGTTIEVPTLQGTKKVKVPAGMKSGGRIRLKGYGVPAHKKRPQGDLYAVVGIKVPKTLTDKQKSLLEKLRKEGL</sequence>
<evidence type="ECO:0000256" key="3">
    <source>
        <dbReference type="ARBA" id="ARBA00022723"/>
    </source>
</evidence>
<keyword evidence="12" id="KW-1185">Reference proteome</keyword>
<dbReference type="PANTHER" id="PTHR43096">
    <property type="entry name" value="DNAJ HOMOLOG 1, MITOCHONDRIAL-RELATED"/>
    <property type="match status" value="1"/>
</dbReference>
<evidence type="ECO:0000256" key="6">
    <source>
        <dbReference type="ARBA" id="ARBA00022833"/>
    </source>
</evidence>
<dbReference type="GO" id="GO:0051082">
    <property type="term" value="F:unfolded protein binding"/>
    <property type="evidence" value="ECO:0007669"/>
    <property type="project" value="InterPro"/>
</dbReference>
<dbReference type="CDD" id="cd06257">
    <property type="entry name" value="DnaJ"/>
    <property type="match status" value="1"/>
</dbReference>
<dbReference type="GO" id="GO:0005737">
    <property type="term" value="C:cytoplasm"/>
    <property type="evidence" value="ECO:0007669"/>
    <property type="project" value="TreeGrafter"/>
</dbReference>
<dbReference type="InterPro" id="IPR001623">
    <property type="entry name" value="DnaJ_domain"/>
</dbReference>
<dbReference type="Gene3D" id="2.60.260.20">
    <property type="entry name" value="Urease metallochaperone UreE, N-terminal domain"/>
    <property type="match status" value="2"/>
</dbReference>
<dbReference type="Gene3D" id="1.10.287.110">
    <property type="entry name" value="DnaJ domain"/>
    <property type="match status" value="1"/>
</dbReference>
<dbReference type="GO" id="GO:0042026">
    <property type="term" value="P:protein refolding"/>
    <property type="evidence" value="ECO:0007669"/>
    <property type="project" value="TreeGrafter"/>
</dbReference>
<dbReference type="GO" id="GO:0006260">
    <property type="term" value="P:DNA replication"/>
    <property type="evidence" value="ECO:0007669"/>
    <property type="project" value="UniProtKB-KW"/>
</dbReference>
<evidence type="ECO:0000256" key="9">
    <source>
        <dbReference type="SAM" id="MobiDB-lite"/>
    </source>
</evidence>
<evidence type="ECO:0000256" key="8">
    <source>
        <dbReference type="ARBA" id="ARBA00023186"/>
    </source>
</evidence>
<dbReference type="SUPFAM" id="SSF49493">
    <property type="entry name" value="HSP40/DnaJ peptide-binding domain"/>
    <property type="match status" value="2"/>
</dbReference>
<dbReference type="InterPro" id="IPR036869">
    <property type="entry name" value="J_dom_sf"/>
</dbReference>
<dbReference type="STRING" id="483547.GSUB_03735"/>
<evidence type="ECO:0000259" key="10">
    <source>
        <dbReference type="PROSITE" id="PS50076"/>
    </source>
</evidence>
<evidence type="ECO:0000313" key="11">
    <source>
        <dbReference type="EMBL" id="AJF05850.1"/>
    </source>
</evidence>
<dbReference type="OrthoDB" id="9779889at2"/>
<dbReference type="FunFam" id="2.60.260.20:FF:000005">
    <property type="entry name" value="Chaperone protein dnaJ 1, mitochondrial"/>
    <property type="match status" value="1"/>
</dbReference>
<keyword evidence="4" id="KW-0677">Repeat</keyword>
<dbReference type="PROSITE" id="PS00636">
    <property type="entry name" value="DNAJ_1"/>
    <property type="match status" value="1"/>
</dbReference>
<keyword evidence="6" id="KW-0862">Zinc</keyword>
<dbReference type="PROSITE" id="PS50076">
    <property type="entry name" value="DNAJ_2"/>
    <property type="match status" value="1"/>
</dbReference>
<accession>A0A0B5FP47</accession>
<dbReference type="HOGENOM" id="CLU_017633_0_0_7"/>
<keyword evidence="5" id="KW-0863">Zinc-finger</keyword>
<keyword evidence="3" id="KW-0479">Metal-binding</keyword>
<feature type="region of interest" description="Disordered" evidence="9">
    <location>
        <begin position="171"/>
        <end position="190"/>
    </location>
</feature>
<dbReference type="SMART" id="SM00271">
    <property type="entry name" value="DnaJ"/>
    <property type="match status" value="1"/>
</dbReference>
<dbReference type="CDD" id="cd10747">
    <property type="entry name" value="DnaJ_C"/>
    <property type="match status" value="1"/>
</dbReference>
<dbReference type="GO" id="GO:0008270">
    <property type="term" value="F:zinc ion binding"/>
    <property type="evidence" value="ECO:0007669"/>
    <property type="project" value="UniProtKB-KW"/>
</dbReference>
<evidence type="ECO:0000256" key="2">
    <source>
        <dbReference type="ARBA" id="ARBA00022705"/>
    </source>
</evidence>
<evidence type="ECO:0000256" key="4">
    <source>
        <dbReference type="ARBA" id="ARBA00022737"/>
    </source>
</evidence>
<keyword evidence="8" id="KW-0143">Chaperone</keyword>
<evidence type="ECO:0000313" key="12">
    <source>
        <dbReference type="Proteomes" id="UP000035036"/>
    </source>
</evidence>
<feature type="domain" description="J" evidence="10">
    <location>
        <begin position="4"/>
        <end position="69"/>
    </location>
</feature>
<dbReference type="PRINTS" id="PR00625">
    <property type="entry name" value="JDOMAIN"/>
</dbReference>
<dbReference type="KEGG" id="gsb:GSUB_03735"/>
<dbReference type="PANTHER" id="PTHR43096:SF10">
    <property type="entry name" value="CHAPERONE PROTEIN DNAJ A6, CHLOROPLASTIC"/>
    <property type="match status" value="1"/>
</dbReference>
<keyword evidence="2" id="KW-0235">DNA replication</keyword>
<reference evidence="11 12" key="1">
    <citation type="journal article" date="2015" name="Genome Announc.">
        <title>Genomes of Geoalkalibacter ferrihydriticus Z-0531T and Geoalkalibacter subterraneus Red1T, Two Haloalkaliphilic Metal-Reducing Deltaproteobacteria.</title>
        <authorList>
            <person name="Badalamenti J.P."/>
            <person name="Krajmalnik-Brown R."/>
            <person name="Torres C.I."/>
            <person name="Bond D.R."/>
        </authorList>
    </citation>
    <scope>NUCLEOTIDE SEQUENCE [LARGE SCALE GENOMIC DNA]</scope>
    <source>
        <strain evidence="11 12">Red1</strain>
    </source>
</reference>
<dbReference type="AlphaFoldDB" id="A0A0B5FP47"/>
<protein>
    <submittedName>
        <fullName evidence="11">Integrase</fullName>
    </submittedName>
</protein>
<dbReference type="Proteomes" id="UP000035036">
    <property type="component" value="Chromosome"/>
</dbReference>
<keyword evidence="1" id="KW-0963">Cytoplasm</keyword>
<dbReference type="InterPro" id="IPR008971">
    <property type="entry name" value="HSP40/DnaJ_pept-bd"/>
</dbReference>
<dbReference type="InterPro" id="IPR018253">
    <property type="entry name" value="DnaJ_domain_CS"/>
</dbReference>